<evidence type="ECO:0008006" key="4">
    <source>
        <dbReference type="Google" id="ProtNLM"/>
    </source>
</evidence>
<protein>
    <recommendedName>
        <fullName evidence="4">Secreted protein</fullName>
    </recommendedName>
</protein>
<organism evidence="2 3">
    <name type="scientific">Cyclocybe aegerita</name>
    <name type="common">Black poplar mushroom</name>
    <name type="synonym">Agrocybe aegerita</name>
    <dbReference type="NCBI Taxonomy" id="1973307"/>
    <lineage>
        <taxon>Eukaryota</taxon>
        <taxon>Fungi</taxon>
        <taxon>Dikarya</taxon>
        <taxon>Basidiomycota</taxon>
        <taxon>Agaricomycotina</taxon>
        <taxon>Agaricomycetes</taxon>
        <taxon>Agaricomycetidae</taxon>
        <taxon>Agaricales</taxon>
        <taxon>Agaricineae</taxon>
        <taxon>Bolbitiaceae</taxon>
        <taxon>Cyclocybe</taxon>
    </lineage>
</organism>
<comment type="caution">
    <text evidence="2">The sequence shown here is derived from an EMBL/GenBank/DDBJ whole genome shotgun (WGS) entry which is preliminary data.</text>
</comment>
<proteinExistence type="predicted"/>
<dbReference type="AlphaFoldDB" id="A0A8S0VWE3"/>
<feature type="chain" id="PRO_5035867542" description="Secreted protein" evidence="1">
    <location>
        <begin position="17"/>
        <end position="121"/>
    </location>
</feature>
<keyword evidence="3" id="KW-1185">Reference proteome</keyword>
<name>A0A8S0VWE3_CYCAE</name>
<sequence length="121" mass="13818">MLAVACLPLWCPFWSCFRMLACFGARLSLWISKDPPWLYVVLMFSSTHDLSPLATIKQPSCCPAFRSIFLGEARRWLTSTKIPTTTLKLSDNTNVASLRQVHEDDLQSSLESRDQRPKLEK</sequence>
<reference evidence="2 3" key="1">
    <citation type="submission" date="2020-01" db="EMBL/GenBank/DDBJ databases">
        <authorList>
            <person name="Gupta K D."/>
        </authorList>
    </citation>
    <scope>NUCLEOTIDE SEQUENCE [LARGE SCALE GENOMIC DNA]</scope>
</reference>
<keyword evidence="1" id="KW-0732">Signal</keyword>
<dbReference type="EMBL" id="CACVBS010000046">
    <property type="protein sequence ID" value="CAA7265014.1"/>
    <property type="molecule type" value="Genomic_DNA"/>
</dbReference>
<accession>A0A8S0VWE3</accession>
<gene>
    <name evidence="2" type="ORF">AAE3_LOCUS7180</name>
</gene>
<feature type="signal peptide" evidence="1">
    <location>
        <begin position="1"/>
        <end position="16"/>
    </location>
</feature>
<dbReference type="Proteomes" id="UP000467700">
    <property type="component" value="Unassembled WGS sequence"/>
</dbReference>
<evidence type="ECO:0000313" key="3">
    <source>
        <dbReference type="Proteomes" id="UP000467700"/>
    </source>
</evidence>
<evidence type="ECO:0000313" key="2">
    <source>
        <dbReference type="EMBL" id="CAA7265014.1"/>
    </source>
</evidence>
<evidence type="ECO:0000256" key="1">
    <source>
        <dbReference type="SAM" id="SignalP"/>
    </source>
</evidence>